<evidence type="ECO:0008006" key="4">
    <source>
        <dbReference type="Google" id="ProtNLM"/>
    </source>
</evidence>
<gene>
    <name evidence="2" type="ORF">ABMA27_003031</name>
</gene>
<reference evidence="2 3" key="1">
    <citation type="submission" date="2024-06" db="EMBL/GenBank/DDBJ databases">
        <title>A chromosome-level genome assembly of beet webworm, Loxostege sticticalis.</title>
        <authorList>
            <person name="Zhang Y."/>
        </authorList>
    </citation>
    <scope>NUCLEOTIDE SEQUENCE [LARGE SCALE GENOMIC DNA]</scope>
    <source>
        <strain evidence="2">AQ026</strain>
        <tissue evidence="2">Whole body</tissue>
    </source>
</reference>
<name>A0ABR3HRT3_LOXSC</name>
<accession>A0ABR3HRT3</accession>
<organism evidence="2 3">
    <name type="scientific">Loxostege sticticalis</name>
    <name type="common">Beet webworm moth</name>
    <dbReference type="NCBI Taxonomy" id="481309"/>
    <lineage>
        <taxon>Eukaryota</taxon>
        <taxon>Metazoa</taxon>
        <taxon>Ecdysozoa</taxon>
        <taxon>Arthropoda</taxon>
        <taxon>Hexapoda</taxon>
        <taxon>Insecta</taxon>
        <taxon>Pterygota</taxon>
        <taxon>Neoptera</taxon>
        <taxon>Endopterygota</taxon>
        <taxon>Lepidoptera</taxon>
        <taxon>Glossata</taxon>
        <taxon>Ditrysia</taxon>
        <taxon>Pyraloidea</taxon>
        <taxon>Crambidae</taxon>
        <taxon>Pyraustinae</taxon>
        <taxon>Loxostege</taxon>
    </lineage>
</organism>
<comment type="caution">
    <text evidence="2">The sequence shown here is derived from an EMBL/GenBank/DDBJ whole genome shotgun (WGS) entry which is preliminary data.</text>
</comment>
<dbReference type="EMBL" id="JBEUOH010000014">
    <property type="protein sequence ID" value="KAL0879251.1"/>
    <property type="molecule type" value="Genomic_DNA"/>
</dbReference>
<evidence type="ECO:0000313" key="2">
    <source>
        <dbReference type="EMBL" id="KAL0879251.1"/>
    </source>
</evidence>
<feature type="region of interest" description="Disordered" evidence="1">
    <location>
        <begin position="47"/>
        <end position="79"/>
    </location>
</feature>
<evidence type="ECO:0000313" key="3">
    <source>
        <dbReference type="Proteomes" id="UP001549920"/>
    </source>
</evidence>
<keyword evidence="3" id="KW-1185">Reference proteome</keyword>
<dbReference type="Proteomes" id="UP001549920">
    <property type="component" value="Unassembled WGS sequence"/>
</dbReference>
<protein>
    <recommendedName>
        <fullName evidence="4">PiggyBac transposable element-derived protein domain-containing protein</fullName>
    </recommendedName>
</protein>
<sequence>MAKRLRERDIEDLLAALEDGDVSEDGLDDENDDEEEFYNDAREIMEDLLGEDFANDDEASDEPTPEVGQVSEGSDPPLIEDEQDIQFDKRKLIWKIGNLSYDETSIAHEPNPTDENILDLDTPYKCSSHFFTPDFLQKIANETNLYSLCGRIGIWNEKFGYDPVKTVMPVNKFEQIRSLLHFNDNTKHLPKEHPDHDNCTEVQYAYGRSGPYG</sequence>
<feature type="compositionally biased region" description="Acidic residues" evidence="1">
    <location>
        <begin position="47"/>
        <end position="64"/>
    </location>
</feature>
<proteinExistence type="predicted"/>
<evidence type="ECO:0000256" key="1">
    <source>
        <dbReference type="SAM" id="MobiDB-lite"/>
    </source>
</evidence>